<organism evidence="1">
    <name type="scientific">Papilio xuthus</name>
    <name type="common">Asian swallowtail butterfly</name>
    <dbReference type="NCBI Taxonomy" id="66420"/>
    <lineage>
        <taxon>Eukaryota</taxon>
        <taxon>Metazoa</taxon>
        <taxon>Ecdysozoa</taxon>
        <taxon>Arthropoda</taxon>
        <taxon>Hexapoda</taxon>
        <taxon>Insecta</taxon>
        <taxon>Pterygota</taxon>
        <taxon>Neoptera</taxon>
        <taxon>Endopterygota</taxon>
        <taxon>Lepidoptera</taxon>
        <taxon>Glossata</taxon>
        <taxon>Ditrysia</taxon>
        <taxon>Papilionoidea</taxon>
        <taxon>Papilionidae</taxon>
        <taxon>Papilioninae</taxon>
        <taxon>Papilio</taxon>
    </lineage>
</organism>
<proteinExistence type="predicted"/>
<evidence type="ECO:0000313" key="1">
    <source>
        <dbReference type="RefSeq" id="XP_013178376.1"/>
    </source>
</evidence>
<reference evidence="1" key="1">
    <citation type="submission" date="2025-08" db="UniProtKB">
        <authorList>
            <consortium name="RefSeq"/>
        </authorList>
    </citation>
    <scope>IDENTIFICATION</scope>
</reference>
<dbReference type="KEGG" id="pxu:106125641"/>
<dbReference type="GeneID" id="106125641"/>
<dbReference type="Proteomes" id="UP000694872">
    <property type="component" value="Unplaced"/>
</dbReference>
<gene>
    <name evidence="1" type="primary">LOC106125641</name>
</gene>
<accession>A0AAJ7EI90</accession>
<dbReference type="AlphaFoldDB" id="A0AAJ7EI90"/>
<dbReference type="RefSeq" id="XP_013178376.1">
    <property type="nucleotide sequence ID" value="XM_013322922.1"/>
</dbReference>
<name>A0AAJ7EI90_PAPXU</name>
<sequence length="166" mass="18679">MGDEAPEPRQHGPAACRTRPCLISGSLPWDLEAGVLVEVYRRRALMRQREPLPEEIVRWSKEGRDDLFRRWQERLADASVSSRLIEAVRPVLRQWVGGARHQEPTYFLTQLLTGHGCFSRYLCEVVGIESGPECHHCASGDVDTAEHTRSPCARAGTRNAPHSLAQ</sequence>
<protein>
    <submittedName>
        <fullName evidence="1">Uncharacterized protein LOC106125641</fullName>
    </submittedName>
</protein>